<evidence type="ECO:0000313" key="2">
    <source>
        <dbReference type="Proteomes" id="UP000009097"/>
    </source>
</evidence>
<name>A0A0J9V0U0_FUSO4</name>
<sequence>MSNSSVHITFGSALKTQNSAVDRLMHICSVSFGCRWTFLTAYSSAPAPLSFFLHETNAILNFVRPATSQHLPHLSTSVAAPALLLGPTACAPTVAVCSKVALSP</sequence>
<dbReference type="GeneID" id="28948439"/>
<reference evidence="1" key="1">
    <citation type="submission" date="2007-04" db="EMBL/GenBank/DDBJ databases">
        <authorList>
            <consortium name="The Broad Institute Genome Sequencing Platform"/>
            <person name="Birren B."/>
            <person name="Lander E."/>
            <person name="Galagan J."/>
            <person name="Nusbaum C."/>
            <person name="Devon K."/>
            <person name="Ma L.-J."/>
            <person name="Jaffe D."/>
            <person name="Butler J."/>
            <person name="Alvarez P."/>
            <person name="Gnerre S."/>
            <person name="Grabherr M."/>
            <person name="Kleber M."/>
            <person name="Mauceli E."/>
            <person name="Brockman W."/>
            <person name="MacCallum I.A."/>
            <person name="Young S."/>
            <person name="LaButti K."/>
            <person name="DeCaprio D."/>
            <person name="Crawford M."/>
            <person name="Koehrsen M."/>
            <person name="Engels R."/>
            <person name="Montgomery P."/>
            <person name="Pearson M."/>
            <person name="Howarth C."/>
            <person name="Larson L."/>
            <person name="White J."/>
            <person name="O'Leary S."/>
            <person name="Kodira C."/>
            <person name="Zeng Q."/>
            <person name="Yandava C."/>
            <person name="Alvarado L."/>
            <person name="Kistler C."/>
            <person name="Shim W.-B."/>
            <person name="Kang S."/>
            <person name="Woloshuk C."/>
        </authorList>
    </citation>
    <scope>NUCLEOTIDE SEQUENCE</scope>
    <source>
        <strain evidence="1">4287</strain>
    </source>
</reference>
<dbReference type="EMBL" id="DS231702">
    <property type="protein sequence ID" value="KNB04491.1"/>
    <property type="molecule type" value="Genomic_DNA"/>
</dbReference>
<dbReference type="KEGG" id="fox:FOXG_06574"/>
<dbReference type="AlphaFoldDB" id="A0A0J9V0U0"/>
<dbReference type="RefSeq" id="XP_018242536.1">
    <property type="nucleotide sequence ID" value="XM_018385259.1"/>
</dbReference>
<gene>
    <name evidence="1" type="ORF">FOXG_06574</name>
</gene>
<dbReference type="EMBL" id="DS231702">
    <property type="protein sequence ID" value="KNB04490.1"/>
    <property type="molecule type" value="Genomic_DNA"/>
</dbReference>
<dbReference type="Proteomes" id="UP000009097">
    <property type="component" value="Unassembled WGS sequence"/>
</dbReference>
<evidence type="ECO:0000313" key="1">
    <source>
        <dbReference type="EMBL" id="KNB04491.1"/>
    </source>
</evidence>
<dbReference type="VEuPathDB" id="FungiDB:FOXG_06574"/>
<organism evidence="1 2">
    <name type="scientific">Fusarium oxysporum f. sp. lycopersici (strain 4287 / CBS 123668 / FGSC 9935 / NRRL 34936)</name>
    <name type="common">Fusarium vascular wilt of tomato</name>
    <dbReference type="NCBI Taxonomy" id="426428"/>
    <lineage>
        <taxon>Eukaryota</taxon>
        <taxon>Fungi</taxon>
        <taxon>Dikarya</taxon>
        <taxon>Ascomycota</taxon>
        <taxon>Pezizomycotina</taxon>
        <taxon>Sordariomycetes</taxon>
        <taxon>Hypocreomycetidae</taxon>
        <taxon>Hypocreales</taxon>
        <taxon>Nectriaceae</taxon>
        <taxon>Fusarium</taxon>
        <taxon>Fusarium oxysporum species complex</taxon>
    </lineage>
</organism>
<proteinExistence type="predicted"/>
<dbReference type="RefSeq" id="XP_018242535.1">
    <property type="nucleotide sequence ID" value="XM_018385258.1"/>
</dbReference>
<protein>
    <submittedName>
        <fullName evidence="1">Uncharacterized protein</fullName>
    </submittedName>
</protein>
<reference evidence="1" key="2">
    <citation type="journal article" date="2010" name="Nature">
        <title>Comparative genomics reveals mobile pathogenicity chromosomes in Fusarium.</title>
        <authorList>
            <person name="Ma L.J."/>
            <person name="van der Does H.C."/>
            <person name="Borkovich K.A."/>
            <person name="Coleman J.J."/>
            <person name="Daboussi M.J."/>
            <person name="Di Pietro A."/>
            <person name="Dufresne M."/>
            <person name="Freitag M."/>
            <person name="Grabherr M."/>
            <person name="Henrissat B."/>
            <person name="Houterman P.M."/>
            <person name="Kang S."/>
            <person name="Shim W.B."/>
            <person name="Woloshuk C."/>
            <person name="Xie X."/>
            <person name="Xu J.R."/>
            <person name="Antoniw J."/>
            <person name="Baker S.E."/>
            <person name="Bluhm B.H."/>
            <person name="Breakspear A."/>
            <person name="Brown D.W."/>
            <person name="Butchko R.A."/>
            <person name="Chapman S."/>
            <person name="Coulson R."/>
            <person name="Coutinho P.M."/>
            <person name="Danchin E.G."/>
            <person name="Diener A."/>
            <person name="Gale L.R."/>
            <person name="Gardiner D.M."/>
            <person name="Goff S."/>
            <person name="Hammond-Kosack K.E."/>
            <person name="Hilburn K."/>
            <person name="Hua-Van A."/>
            <person name="Jonkers W."/>
            <person name="Kazan K."/>
            <person name="Kodira C.D."/>
            <person name="Koehrsen M."/>
            <person name="Kumar L."/>
            <person name="Lee Y.H."/>
            <person name="Li L."/>
            <person name="Manners J.M."/>
            <person name="Miranda-Saavedra D."/>
            <person name="Mukherjee M."/>
            <person name="Park G."/>
            <person name="Park J."/>
            <person name="Park S.Y."/>
            <person name="Proctor R.H."/>
            <person name="Regev A."/>
            <person name="Ruiz-Roldan M.C."/>
            <person name="Sain D."/>
            <person name="Sakthikumar S."/>
            <person name="Sykes S."/>
            <person name="Schwartz D.C."/>
            <person name="Turgeon B.G."/>
            <person name="Wapinski I."/>
            <person name="Yoder O."/>
            <person name="Young S."/>
            <person name="Zeng Q."/>
            <person name="Zhou S."/>
            <person name="Galagan J."/>
            <person name="Cuomo C.A."/>
            <person name="Kistler H.C."/>
            <person name="Rep M."/>
        </authorList>
    </citation>
    <scope>NUCLEOTIDE SEQUENCE [LARGE SCALE GENOMIC DNA]</scope>
    <source>
        <strain evidence="1">4287</strain>
    </source>
</reference>
<accession>A0A0J9V0U0</accession>